<evidence type="ECO:0000256" key="4">
    <source>
        <dbReference type="PIRSR" id="PIRSR000103-1"/>
    </source>
</evidence>
<sequence>MTRRSVAVLGTGIMGAAMARNLCRAGHDVRVWNRTRAKAEPLAADGARVAENPADAVAGADTVLTMLYDGPATLDAMRAAADGLAEGTVWLQSTTAGTDSLPLLLDLARERGLTFVDAPVLGTRAPAEAGELTTLIAGPTEVWERIEPVLDAVGSRIVWVGERPGQATRLKLVCNTWVLAVTHGAAETLALAEGLGVNFDQFLDAIAGGSLDMGYLRAKSTAVRTRSLTPPSFAVDTAEKDARLIVAAGQEAGVLLDATAAGAERFRRAAAQGHAAEDMAASYFASFEPPAAEG</sequence>
<dbReference type="InterPro" id="IPR015815">
    <property type="entry name" value="HIBADH-related"/>
</dbReference>
<dbReference type="Proteomes" id="UP000034034">
    <property type="component" value="Chromosome"/>
</dbReference>
<dbReference type="PATRIC" id="fig|408015.6.peg.1371"/>
<dbReference type="SUPFAM" id="SSF48179">
    <property type="entry name" value="6-phosphogluconate dehydrogenase C-terminal domain-like"/>
    <property type="match status" value="1"/>
</dbReference>
<dbReference type="PIRSF" id="PIRSF000103">
    <property type="entry name" value="HIBADH"/>
    <property type="match status" value="1"/>
</dbReference>
<accession>A0A0F7FSW8</accession>
<keyword evidence="8" id="KW-1185">Reference proteome</keyword>
<proteinExistence type="inferred from homology"/>
<dbReference type="Gene3D" id="3.40.50.720">
    <property type="entry name" value="NAD(P)-binding Rossmann-like Domain"/>
    <property type="match status" value="1"/>
</dbReference>
<dbReference type="PANTHER" id="PTHR43580:SF2">
    <property type="entry name" value="CYTOKINE-LIKE NUCLEAR FACTOR N-PAC"/>
    <property type="match status" value="1"/>
</dbReference>
<dbReference type="PANTHER" id="PTHR43580">
    <property type="entry name" value="OXIDOREDUCTASE GLYR1-RELATED"/>
    <property type="match status" value="1"/>
</dbReference>
<evidence type="ECO:0000313" key="7">
    <source>
        <dbReference type="EMBL" id="AKG42722.1"/>
    </source>
</evidence>
<keyword evidence="2" id="KW-0560">Oxidoreductase</keyword>
<dbReference type="EMBL" id="CP009922">
    <property type="protein sequence ID" value="AKG42722.1"/>
    <property type="molecule type" value="Genomic_DNA"/>
</dbReference>
<dbReference type="Pfam" id="PF14833">
    <property type="entry name" value="NAD_binding_11"/>
    <property type="match status" value="1"/>
</dbReference>
<comment type="similarity">
    <text evidence="1">Belongs to the HIBADH-related family.</text>
</comment>
<evidence type="ECO:0000259" key="6">
    <source>
        <dbReference type="Pfam" id="PF14833"/>
    </source>
</evidence>
<dbReference type="InterPro" id="IPR008927">
    <property type="entry name" value="6-PGluconate_DH-like_C_sf"/>
</dbReference>
<protein>
    <submittedName>
        <fullName evidence="7">Dehydrogenase</fullName>
    </submittedName>
</protein>
<keyword evidence="3" id="KW-0520">NAD</keyword>
<gene>
    <name evidence="7" type="ORF">SXIM_13380</name>
</gene>
<dbReference type="HOGENOM" id="CLU_035117_0_4_11"/>
<feature type="domain" description="6-phosphogluconate dehydrogenase NADP-binding" evidence="5">
    <location>
        <begin position="6"/>
        <end position="161"/>
    </location>
</feature>
<dbReference type="InterPro" id="IPR029154">
    <property type="entry name" value="HIBADH-like_NADP-bd"/>
</dbReference>
<dbReference type="GO" id="GO:0050661">
    <property type="term" value="F:NADP binding"/>
    <property type="evidence" value="ECO:0007669"/>
    <property type="project" value="InterPro"/>
</dbReference>
<dbReference type="Gene3D" id="1.10.1040.10">
    <property type="entry name" value="N-(1-d-carboxylethyl)-l-norvaline Dehydrogenase, domain 2"/>
    <property type="match status" value="1"/>
</dbReference>
<dbReference type="InterPro" id="IPR036291">
    <property type="entry name" value="NAD(P)-bd_dom_sf"/>
</dbReference>
<feature type="domain" description="3-hydroxyisobutyrate dehydrogenase-like NAD-binding" evidence="6">
    <location>
        <begin position="165"/>
        <end position="282"/>
    </location>
</feature>
<evidence type="ECO:0000313" key="8">
    <source>
        <dbReference type="Proteomes" id="UP000034034"/>
    </source>
</evidence>
<dbReference type="RefSeq" id="WP_046723250.1">
    <property type="nucleotide sequence ID" value="NZ_CP009922.3"/>
</dbReference>
<dbReference type="Pfam" id="PF03446">
    <property type="entry name" value="NAD_binding_2"/>
    <property type="match status" value="1"/>
</dbReference>
<feature type="active site" evidence="4">
    <location>
        <position position="171"/>
    </location>
</feature>
<name>A0A0F7FSW8_9ACTN</name>
<evidence type="ECO:0000256" key="3">
    <source>
        <dbReference type="ARBA" id="ARBA00023027"/>
    </source>
</evidence>
<organism evidence="7 8">
    <name type="scientific">Streptomyces xiamenensis</name>
    <dbReference type="NCBI Taxonomy" id="408015"/>
    <lineage>
        <taxon>Bacteria</taxon>
        <taxon>Bacillati</taxon>
        <taxon>Actinomycetota</taxon>
        <taxon>Actinomycetes</taxon>
        <taxon>Kitasatosporales</taxon>
        <taxon>Streptomycetaceae</taxon>
        <taxon>Streptomyces</taxon>
    </lineage>
</organism>
<dbReference type="KEGG" id="sxi:SXIM_13380"/>
<dbReference type="STRING" id="408015.SXIM_13380"/>
<dbReference type="InterPro" id="IPR013328">
    <property type="entry name" value="6PGD_dom2"/>
</dbReference>
<evidence type="ECO:0000256" key="1">
    <source>
        <dbReference type="ARBA" id="ARBA00009080"/>
    </source>
</evidence>
<evidence type="ECO:0000256" key="2">
    <source>
        <dbReference type="ARBA" id="ARBA00023002"/>
    </source>
</evidence>
<evidence type="ECO:0000259" key="5">
    <source>
        <dbReference type="Pfam" id="PF03446"/>
    </source>
</evidence>
<dbReference type="SUPFAM" id="SSF51735">
    <property type="entry name" value="NAD(P)-binding Rossmann-fold domains"/>
    <property type="match status" value="1"/>
</dbReference>
<dbReference type="GO" id="GO:0051287">
    <property type="term" value="F:NAD binding"/>
    <property type="evidence" value="ECO:0007669"/>
    <property type="project" value="InterPro"/>
</dbReference>
<dbReference type="InterPro" id="IPR006115">
    <property type="entry name" value="6PGDH_NADP-bd"/>
</dbReference>
<reference evidence="7" key="1">
    <citation type="submission" date="2019-08" db="EMBL/GenBank/DDBJ databases">
        <title>Complete genome sequence of a mangrove-derived Streptomyces xiamenensis.</title>
        <authorList>
            <person name="Xu J."/>
        </authorList>
    </citation>
    <scope>NUCLEOTIDE SEQUENCE</scope>
    <source>
        <strain evidence="7">318</strain>
    </source>
</reference>
<dbReference type="GO" id="GO:0016491">
    <property type="term" value="F:oxidoreductase activity"/>
    <property type="evidence" value="ECO:0007669"/>
    <property type="project" value="UniProtKB-KW"/>
</dbReference>
<dbReference type="InterPro" id="IPR051265">
    <property type="entry name" value="HIBADH-related_NP60_sf"/>
</dbReference>
<dbReference type="AlphaFoldDB" id="A0A0F7FSW8"/>